<dbReference type="GO" id="GO:0046872">
    <property type="term" value="F:metal ion binding"/>
    <property type="evidence" value="ECO:0007669"/>
    <property type="project" value="UniProtKB-KW"/>
</dbReference>
<sequence length="167" mass="18151">MAPLAVSGEIAKAVLTGHKACPEPIRFTGTVDNFKSEDATPVISTEFPEVNIVNDIINAPNADELLRDLAVITQSSLSTFSGRLHLRGSLRLVQLPTTGGDTLWASGYELYDRLSKPYQQFRENLTATHIGSGLHDISKAERLALYDKPRGNPQNVGLDLTAVHPIC</sequence>
<proteinExistence type="inferred from homology"/>
<gene>
    <name evidence="8" type="ORF">Dda_1070</name>
</gene>
<evidence type="ECO:0000256" key="1">
    <source>
        <dbReference type="ARBA" id="ARBA00001954"/>
    </source>
</evidence>
<dbReference type="Proteomes" id="UP001221413">
    <property type="component" value="Unassembled WGS sequence"/>
</dbReference>
<dbReference type="InterPro" id="IPR042098">
    <property type="entry name" value="TauD-like_sf"/>
</dbReference>
<feature type="domain" description="TauD/TfdA-like" evidence="7">
    <location>
        <begin position="89"/>
        <end position="133"/>
    </location>
</feature>
<dbReference type="Gene3D" id="3.60.130.10">
    <property type="entry name" value="Clavaminate synthase-like"/>
    <property type="match status" value="1"/>
</dbReference>
<evidence type="ECO:0000256" key="5">
    <source>
        <dbReference type="ARBA" id="ARBA00023002"/>
    </source>
</evidence>
<reference evidence="8" key="1">
    <citation type="submission" date="2023-01" db="EMBL/GenBank/DDBJ databases">
        <title>The chitinases involved in constricting ring structure development in the nematode-trapping fungus Drechslerella dactyloides.</title>
        <authorList>
            <person name="Wang R."/>
            <person name="Zhang L."/>
            <person name="Tang P."/>
            <person name="Li S."/>
            <person name="Liang L."/>
        </authorList>
    </citation>
    <scope>NUCLEOTIDE SEQUENCE</scope>
    <source>
        <strain evidence="8">YMF1.00031</strain>
    </source>
</reference>
<dbReference type="PANTHER" id="PTHR30468">
    <property type="entry name" value="ALPHA-KETOGLUTARATE-DEPENDENT SULFONATE DIOXYGENASE"/>
    <property type="match status" value="1"/>
</dbReference>
<protein>
    <recommendedName>
        <fullName evidence="7">TauD/TfdA-like domain-containing protein</fullName>
    </recommendedName>
</protein>
<dbReference type="EMBL" id="JAQGDS010000001">
    <property type="protein sequence ID" value="KAJ6264917.1"/>
    <property type="molecule type" value="Genomic_DNA"/>
</dbReference>
<keyword evidence="4" id="KW-0223">Dioxygenase</keyword>
<comment type="cofactor">
    <cofactor evidence="1">
        <name>Fe(2+)</name>
        <dbReference type="ChEBI" id="CHEBI:29033"/>
    </cofactor>
</comment>
<name>A0AAD6J6N6_DREDA</name>
<comment type="similarity">
    <text evidence="2">Belongs to the TfdA dioxygenase family.</text>
</comment>
<evidence type="ECO:0000256" key="4">
    <source>
        <dbReference type="ARBA" id="ARBA00022964"/>
    </source>
</evidence>
<evidence type="ECO:0000256" key="6">
    <source>
        <dbReference type="ARBA" id="ARBA00023004"/>
    </source>
</evidence>
<dbReference type="AlphaFoldDB" id="A0AAD6J6N6"/>
<accession>A0AAD6J6N6</accession>
<dbReference type="InterPro" id="IPR051323">
    <property type="entry name" value="AtsK-like"/>
</dbReference>
<keyword evidence="5" id="KW-0560">Oxidoreductase</keyword>
<evidence type="ECO:0000256" key="2">
    <source>
        <dbReference type="ARBA" id="ARBA00005896"/>
    </source>
</evidence>
<dbReference type="PANTHER" id="PTHR30468:SF10">
    <property type="entry name" value="TAUD_TFDA-LIKE DOMAIN-CONTAINING PROTEIN"/>
    <property type="match status" value="1"/>
</dbReference>
<dbReference type="GO" id="GO:0016706">
    <property type="term" value="F:2-oxoglutarate-dependent dioxygenase activity"/>
    <property type="evidence" value="ECO:0007669"/>
    <property type="project" value="TreeGrafter"/>
</dbReference>
<evidence type="ECO:0000313" key="8">
    <source>
        <dbReference type="EMBL" id="KAJ6264917.1"/>
    </source>
</evidence>
<dbReference type="Pfam" id="PF02668">
    <property type="entry name" value="TauD"/>
    <property type="match status" value="1"/>
</dbReference>
<dbReference type="InterPro" id="IPR003819">
    <property type="entry name" value="TauD/TfdA-like"/>
</dbReference>
<dbReference type="GO" id="GO:0005737">
    <property type="term" value="C:cytoplasm"/>
    <property type="evidence" value="ECO:0007669"/>
    <property type="project" value="TreeGrafter"/>
</dbReference>
<comment type="caution">
    <text evidence="8">The sequence shown here is derived from an EMBL/GenBank/DDBJ whole genome shotgun (WGS) entry which is preliminary data.</text>
</comment>
<evidence type="ECO:0000313" key="9">
    <source>
        <dbReference type="Proteomes" id="UP001221413"/>
    </source>
</evidence>
<evidence type="ECO:0000256" key="3">
    <source>
        <dbReference type="ARBA" id="ARBA00022723"/>
    </source>
</evidence>
<keyword evidence="3" id="KW-0479">Metal-binding</keyword>
<dbReference type="SUPFAM" id="SSF51197">
    <property type="entry name" value="Clavaminate synthase-like"/>
    <property type="match status" value="1"/>
</dbReference>
<keyword evidence="9" id="KW-1185">Reference proteome</keyword>
<evidence type="ECO:0000259" key="7">
    <source>
        <dbReference type="Pfam" id="PF02668"/>
    </source>
</evidence>
<organism evidence="8 9">
    <name type="scientific">Drechslerella dactyloides</name>
    <name type="common">Nematode-trapping fungus</name>
    <name type="synonym">Arthrobotrys dactyloides</name>
    <dbReference type="NCBI Taxonomy" id="74499"/>
    <lineage>
        <taxon>Eukaryota</taxon>
        <taxon>Fungi</taxon>
        <taxon>Dikarya</taxon>
        <taxon>Ascomycota</taxon>
        <taxon>Pezizomycotina</taxon>
        <taxon>Orbiliomycetes</taxon>
        <taxon>Orbiliales</taxon>
        <taxon>Orbiliaceae</taxon>
        <taxon>Drechslerella</taxon>
    </lineage>
</organism>
<keyword evidence="6" id="KW-0408">Iron</keyword>